<name>A0AAU9D6B2_9BACT</name>
<dbReference type="AlphaFoldDB" id="A0AAU9D6B2"/>
<dbReference type="Proteomes" id="UP001348817">
    <property type="component" value="Chromosome"/>
</dbReference>
<evidence type="ECO:0000256" key="5">
    <source>
        <dbReference type="SAM" id="Phobius"/>
    </source>
</evidence>
<dbReference type="Pfam" id="PF04932">
    <property type="entry name" value="Wzy_C"/>
    <property type="match status" value="1"/>
</dbReference>
<feature type="transmembrane region" description="Helical" evidence="5">
    <location>
        <begin position="225"/>
        <end position="252"/>
    </location>
</feature>
<feature type="transmembrane region" description="Helical" evidence="5">
    <location>
        <begin position="126"/>
        <end position="144"/>
    </location>
</feature>
<keyword evidence="4 5" id="KW-0472">Membrane</keyword>
<feature type="transmembrane region" description="Helical" evidence="5">
    <location>
        <begin position="387"/>
        <end position="406"/>
    </location>
</feature>
<comment type="subcellular location">
    <subcellularLocation>
        <location evidence="1">Membrane</location>
        <topology evidence="1">Multi-pass membrane protein</topology>
    </subcellularLocation>
</comment>
<feature type="transmembrane region" description="Helical" evidence="5">
    <location>
        <begin position="151"/>
        <end position="174"/>
    </location>
</feature>
<feature type="domain" description="O-antigen ligase-related" evidence="6">
    <location>
        <begin position="228"/>
        <end position="371"/>
    </location>
</feature>
<dbReference type="KEGG" id="fax:FUAX_24860"/>
<evidence type="ECO:0000256" key="4">
    <source>
        <dbReference type="ARBA" id="ARBA00023136"/>
    </source>
</evidence>
<protein>
    <recommendedName>
        <fullName evidence="6">O-antigen ligase-related domain-containing protein</fullName>
    </recommendedName>
</protein>
<dbReference type="InterPro" id="IPR007016">
    <property type="entry name" value="O-antigen_ligase-rel_domated"/>
</dbReference>
<dbReference type="InterPro" id="IPR051533">
    <property type="entry name" value="WaaL-like"/>
</dbReference>
<feature type="transmembrane region" description="Helical" evidence="5">
    <location>
        <begin position="71"/>
        <end position="89"/>
    </location>
</feature>
<accession>A0AAU9D6B2</accession>
<feature type="transmembrane region" description="Helical" evidence="5">
    <location>
        <begin position="101"/>
        <end position="120"/>
    </location>
</feature>
<feature type="transmembrane region" description="Helical" evidence="5">
    <location>
        <begin position="15"/>
        <end position="38"/>
    </location>
</feature>
<evidence type="ECO:0000313" key="8">
    <source>
        <dbReference type="Proteomes" id="UP001348817"/>
    </source>
</evidence>
<sequence>MEYLYQAIVGQKKEYLWLILIGITGFFGGFILASLVLLLAMHFQSGNDRFRLLLFLLIFWMSDQVSQQFAYWKILRFVILGIFFVSLFRKHLIFISPTNRLLVLSVYSCVLALLYSPVFFDSFLRGLGYWLVGLVVFVEIGGWYRNDRWRIIDAILLFGHLFFGFGILVKIFGFSFFNVEMAGRFSGLMGNPNGLGLLSVMLLPLLDYFITVVNDDKPYVRALRLLQVLILISVVLSGSRSALACIFIYVMLSWGLKNSLRMILTGGITFLLFYFFNSFNWTEILNTYGLTEYARVDSLETASGRSEVWKIVWTEIQKSPWIGKGMLYDIHFIGEYRRTLTGVVARHWSGVWNSYLSMLMDVGFIGLGLYLWFIFKCFLRSANKRLALAFLCATLFLGITESWMAASMNAFTPMFFLYWAIQGADRERQEEEDLNERSGKSPISV</sequence>
<dbReference type="PANTHER" id="PTHR37422:SF13">
    <property type="entry name" value="LIPOPOLYSACCHARIDE BIOSYNTHESIS PROTEIN PA4999-RELATED"/>
    <property type="match status" value="1"/>
</dbReference>
<reference evidence="7 8" key="1">
    <citation type="submission" date="2021-12" db="EMBL/GenBank/DDBJ databases">
        <title>Genome sequencing of bacteria with rrn-lacking chromosome and rrn-plasmid.</title>
        <authorList>
            <person name="Anda M."/>
            <person name="Iwasaki W."/>
        </authorList>
    </citation>
    <scope>NUCLEOTIDE SEQUENCE [LARGE SCALE GENOMIC DNA]</scope>
    <source>
        <strain evidence="7 8">DSM 100852</strain>
    </source>
</reference>
<keyword evidence="8" id="KW-1185">Reference proteome</keyword>
<feature type="transmembrane region" description="Helical" evidence="5">
    <location>
        <begin position="355"/>
        <end position="375"/>
    </location>
</feature>
<feature type="transmembrane region" description="Helical" evidence="5">
    <location>
        <begin position="258"/>
        <end position="276"/>
    </location>
</feature>
<keyword evidence="2 5" id="KW-0812">Transmembrane</keyword>
<dbReference type="GO" id="GO:0016020">
    <property type="term" value="C:membrane"/>
    <property type="evidence" value="ECO:0007669"/>
    <property type="project" value="UniProtKB-SubCell"/>
</dbReference>
<dbReference type="PANTHER" id="PTHR37422">
    <property type="entry name" value="TEICHURONIC ACID BIOSYNTHESIS PROTEIN TUAE"/>
    <property type="match status" value="1"/>
</dbReference>
<evidence type="ECO:0000256" key="3">
    <source>
        <dbReference type="ARBA" id="ARBA00022989"/>
    </source>
</evidence>
<dbReference type="EMBL" id="AP025314">
    <property type="protein sequence ID" value="BDD10054.1"/>
    <property type="molecule type" value="Genomic_DNA"/>
</dbReference>
<evidence type="ECO:0000256" key="2">
    <source>
        <dbReference type="ARBA" id="ARBA00022692"/>
    </source>
</evidence>
<dbReference type="RefSeq" id="WP_338391632.1">
    <property type="nucleotide sequence ID" value="NZ_AP025314.1"/>
</dbReference>
<keyword evidence="3 5" id="KW-1133">Transmembrane helix</keyword>
<gene>
    <name evidence="7" type="ORF">FUAX_24860</name>
</gene>
<evidence type="ECO:0000259" key="6">
    <source>
        <dbReference type="Pfam" id="PF04932"/>
    </source>
</evidence>
<proteinExistence type="predicted"/>
<organism evidence="7 8">
    <name type="scientific">Fulvitalea axinellae</name>
    <dbReference type="NCBI Taxonomy" id="1182444"/>
    <lineage>
        <taxon>Bacteria</taxon>
        <taxon>Pseudomonadati</taxon>
        <taxon>Bacteroidota</taxon>
        <taxon>Cytophagia</taxon>
        <taxon>Cytophagales</taxon>
        <taxon>Persicobacteraceae</taxon>
        <taxon>Fulvitalea</taxon>
    </lineage>
</organism>
<evidence type="ECO:0000256" key="1">
    <source>
        <dbReference type="ARBA" id="ARBA00004141"/>
    </source>
</evidence>
<evidence type="ECO:0000313" key="7">
    <source>
        <dbReference type="EMBL" id="BDD10054.1"/>
    </source>
</evidence>